<protein>
    <submittedName>
        <fullName evidence="1">Uncharacterized protein</fullName>
    </submittedName>
</protein>
<sequence length="61" mass="6771">MQGNDFKANGNIKLLRISGGNMSLLDNPVRKNAKIKSVILKELLLEGVFMYHKVTAIIAIM</sequence>
<reference evidence="1 2" key="1">
    <citation type="submission" date="2023-04" db="EMBL/GenBank/DDBJ databases">
        <title>Draft genome sequence of acteroides sedimenti strain YN3PY1.</title>
        <authorList>
            <person name="Yoshida N."/>
        </authorList>
    </citation>
    <scope>NUCLEOTIDE SEQUENCE [LARGE SCALE GENOMIC DNA]</scope>
    <source>
        <strain evidence="1 2">YN3PY1</strain>
    </source>
</reference>
<evidence type="ECO:0000313" key="1">
    <source>
        <dbReference type="EMBL" id="BEG98744.1"/>
    </source>
</evidence>
<organism evidence="1 2">
    <name type="scientific">Bacteroides sedimenti</name>
    <dbReference type="NCBI Taxonomy" id="2136147"/>
    <lineage>
        <taxon>Bacteria</taxon>
        <taxon>Pseudomonadati</taxon>
        <taxon>Bacteroidota</taxon>
        <taxon>Bacteroidia</taxon>
        <taxon>Bacteroidales</taxon>
        <taxon>Bacteroidaceae</taxon>
        <taxon>Bacteroides</taxon>
    </lineage>
</organism>
<keyword evidence="2" id="KW-1185">Reference proteome</keyword>
<dbReference type="Proteomes" id="UP001496674">
    <property type="component" value="Chromosome"/>
</dbReference>
<accession>A0ABN6Z2I4</accession>
<name>A0ABN6Z2I4_9BACE</name>
<dbReference type="EMBL" id="AP028055">
    <property type="protein sequence ID" value="BEG98744.1"/>
    <property type="molecule type" value="Genomic_DNA"/>
</dbReference>
<gene>
    <name evidence="1" type="ORF">BSYN_10090</name>
</gene>
<evidence type="ECO:0000313" key="2">
    <source>
        <dbReference type="Proteomes" id="UP001496674"/>
    </source>
</evidence>
<proteinExistence type="predicted"/>